<reference evidence="1 2" key="1">
    <citation type="submission" date="2013-12" db="EMBL/GenBank/DDBJ databases">
        <title>Draft genome of the parsitic nematode Ancylostoma duodenale.</title>
        <authorList>
            <person name="Mitreva M."/>
        </authorList>
    </citation>
    <scope>NUCLEOTIDE SEQUENCE [LARGE SCALE GENOMIC DNA]</scope>
    <source>
        <strain evidence="1 2">Zhejiang</strain>
    </source>
</reference>
<proteinExistence type="predicted"/>
<dbReference type="InterPro" id="IPR036691">
    <property type="entry name" value="Endo/exonu/phosph_ase_sf"/>
</dbReference>
<protein>
    <recommendedName>
        <fullName evidence="3">Endonuclease/exonuclease/phosphatase domain-containing protein</fullName>
    </recommendedName>
</protein>
<keyword evidence="2" id="KW-1185">Reference proteome</keyword>
<gene>
    <name evidence="1" type="ORF">ANCDUO_14735</name>
</gene>
<dbReference type="Proteomes" id="UP000054047">
    <property type="component" value="Unassembled WGS sequence"/>
</dbReference>
<dbReference type="EMBL" id="KN737881">
    <property type="protein sequence ID" value="KIH55112.1"/>
    <property type="molecule type" value="Genomic_DNA"/>
</dbReference>
<dbReference type="OrthoDB" id="5854880at2759"/>
<dbReference type="Gene3D" id="3.60.10.10">
    <property type="entry name" value="Endonuclease/exonuclease/phosphatase"/>
    <property type="match status" value="1"/>
</dbReference>
<sequence>MGKKIDTKNAEGVGFLIHPRVQPNIHLHEILSLRIAVLRLRTKKKATITILNCYAPNSVASEEAEDNFNSELGAIVKKEKSYKYICRDFNALIGNGSETGE</sequence>
<organism evidence="1 2">
    <name type="scientific">Ancylostoma duodenale</name>
    <dbReference type="NCBI Taxonomy" id="51022"/>
    <lineage>
        <taxon>Eukaryota</taxon>
        <taxon>Metazoa</taxon>
        <taxon>Ecdysozoa</taxon>
        <taxon>Nematoda</taxon>
        <taxon>Chromadorea</taxon>
        <taxon>Rhabditida</taxon>
        <taxon>Rhabditina</taxon>
        <taxon>Rhabditomorpha</taxon>
        <taxon>Strongyloidea</taxon>
        <taxon>Ancylostomatidae</taxon>
        <taxon>Ancylostomatinae</taxon>
        <taxon>Ancylostoma</taxon>
    </lineage>
</organism>
<evidence type="ECO:0008006" key="3">
    <source>
        <dbReference type="Google" id="ProtNLM"/>
    </source>
</evidence>
<dbReference type="AlphaFoldDB" id="A0A0C2CZ44"/>
<name>A0A0C2CZ44_9BILA</name>
<accession>A0A0C2CZ44</accession>
<evidence type="ECO:0000313" key="1">
    <source>
        <dbReference type="EMBL" id="KIH55112.1"/>
    </source>
</evidence>
<evidence type="ECO:0000313" key="2">
    <source>
        <dbReference type="Proteomes" id="UP000054047"/>
    </source>
</evidence>
<dbReference type="SUPFAM" id="SSF56219">
    <property type="entry name" value="DNase I-like"/>
    <property type="match status" value="1"/>
</dbReference>